<dbReference type="EMBL" id="HBEQ01004184">
    <property type="protein sequence ID" value="CAD8515856.1"/>
    <property type="molecule type" value="Transcribed_RNA"/>
</dbReference>
<feature type="compositionally biased region" description="Basic and acidic residues" evidence="1">
    <location>
        <begin position="255"/>
        <end position="296"/>
    </location>
</feature>
<proteinExistence type="predicted"/>
<organism evidence="2">
    <name type="scientific">Micromonas pusilla</name>
    <name type="common">Picoplanktonic green alga</name>
    <name type="synonym">Chromulina pusilla</name>
    <dbReference type="NCBI Taxonomy" id="38833"/>
    <lineage>
        <taxon>Eukaryota</taxon>
        <taxon>Viridiplantae</taxon>
        <taxon>Chlorophyta</taxon>
        <taxon>Mamiellophyceae</taxon>
        <taxon>Mamiellales</taxon>
        <taxon>Mamiellaceae</taxon>
        <taxon>Micromonas</taxon>
    </lineage>
</organism>
<reference evidence="2" key="1">
    <citation type="submission" date="2021-01" db="EMBL/GenBank/DDBJ databases">
        <authorList>
            <person name="Corre E."/>
            <person name="Pelletier E."/>
            <person name="Niang G."/>
            <person name="Scheremetjew M."/>
            <person name="Finn R."/>
            <person name="Kale V."/>
            <person name="Holt S."/>
            <person name="Cochrane G."/>
            <person name="Meng A."/>
            <person name="Brown T."/>
            <person name="Cohen L."/>
        </authorList>
    </citation>
    <scope>NUCLEOTIDE SEQUENCE</scope>
    <source>
        <strain evidence="2">CCMP1723</strain>
    </source>
</reference>
<dbReference type="AlphaFoldDB" id="A0A7S0IAH3"/>
<feature type="compositionally biased region" description="Basic and acidic residues" evidence="1">
    <location>
        <begin position="117"/>
        <end position="127"/>
    </location>
</feature>
<evidence type="ECO:0000256" key="1">
    <source>
        <dbReference type="SAM" id="MobiDB-lite"/>
    </source>
</evidence>
<feature type="compositionally biased region" description="Basic and acidic residues" evidence="1">
    <location>
        <begin position="160"/>
        <end position="188"/>
    </location>
</feature>
<name>A0A7S0IAH3_MICPS</name>
<evidence type="ECO:0000313" key="2">
    <source>
        <dbReference type="EMBL" id="CAD8515856.1"/>
    </source>
</evidence>
<feature type="compositionally biased region" description="Basic and acidic residues" evidence="1">
    <location>
        <begin position="136"/>
        <end position="151"/>
    </location>
</feature>
<feature type="compositionally biased region" description="Basic and acidic residues" evidence="1">
    <location>
        <begin position="213"/>
        <end position="247"/>
    </location>
</feature>
<feature type="region of interest" description="Disordered" evidence="1">
    <location>
        <begin position="33"/>
        <end position="70"/>
    </location>
</feature>
<sequence length="430" mass="47305">MKGWFKDDVKVKRGSNGKWITLKEARLERMGAKTADAAAKAMPPPPAKPSAPAAGNGSNLDLYPNFKPSACYTEDIDDRIRRMIREGKFDAQIKALRAGLDDDKLDGGVSMAALRGVAEDGPKDAAVTEKQGGGKRGRDEGKAGEDGDQGKKARTAGKFPVKEPKVPVEIPTERQDVVDPRVRSEPPKSKGGKIPKHTDDEKPTLDLPLPIFAEEKEAGEAAREGKTGKTKDDGYQSDDSWDKKPGILEDPEEIEREKRKKELERARREEEARAAEERAAQLARAEAEARARKKEEEELLAKINPEDLKIAKLARDHQGGDWSLPNPNDGWRWTKGDSTSLQDVELELGGGRMTVARRADDDHYRVVSGGGAPAYAADAKDARQNPVAARMMAQVFDAVMKNKKRLFFDLVMGEEENPGPLDKWLAANKN</sequence>
<protein>
    <submittedName>
        <fullName evidence="2">Uncharacterized protein</fullName>
    </submittedName>
</protein>
<feature type="region of interest" description="Disordered" evidence="1">
    <location>
        <begin position="116"/>
        <end position="296"/>
    </location>
</feature>
<gene>
    <name evidence="2" type="ORF">MCOM1403_LOCUS3281</name>
</gene>
<feature type="region of interest" description="Disordered" evidence="1">
    <location>
        <begin position="317"/>
        <end position="336"/>
    </location>
</feature>
<accession>A0A7S0IAH3</accession>